<dbReference type="RefSeq" id="WP_236891118.1">
    <property type="nucleotide sequence ID" value="NZ_AP024488.1"/>
</dbReference>
<evidence type="ECO:0000313" key="4">
    <source>
        <dbReference type="Proteomes" id="UP001320148"/>
    </source>
</evidence>
<dbReference type="Proteomes" id="UP001320148">
    <property type="component" value="Chromosome"/>
</dbReference>
<protein>
    <submittedName>
        <fullName evidence="3">Uncharacterized protein</fullName>
    </submittedName>
</protein>
<keyword evidence="4" id="KW-1185">Reference proteome</keyword>
<name>A0ABM7PB72_9BACT</name>
<evidence type="ECO:0000313" key="3">
    <source>
        <dbReference type="EMBL" id="BCS94812.1"/>
    </source>
</evidence>
<accession>A0ABM7PB72</accession>
<gene>
    <name evidence="3" type="ORF">DSLASN_04440</name>
</gene>
<evidence type="ECO:0000256" key="1">
    <source>
        <dbReference type="SAM" id="Phobius"/>
    </source>
</evidence>
<keyword evidence="1" id="KW-1133">Transmembrane helix</keyword>
<proteinExistence type="predicted"/>
<feature type="signal peptide" evidence="2">
    <location>
        <begin position="1"/>
        <end position="22"/>
    </location>
</feature>
<reference evidence="3 4" key="1">
    <citation type="submission" date="2021-02" db="EMBL/GenBank/DDBJ databases">
        <title>Complete genome of Desulfoluna sp. strain ASN36.</title>
        <authorList>
            <person name="Takahashi A."/>
            <person name="Kojima H."/>
            <person name="Fukui M."/>
        </authorList>
    </citation>
    <scope>NUCLEOTIDE SEQUENCE [LARGE SCALE GENOMIC DNA]</scope>
    <source>
        <strain evidence="3 4">ASN36</strain>
    </source>
</reference>
<organism evidence="3 4">
    <name type="scientific">Desulfoluna limicola</name>
    <dbReference type="NCBI Taxonomy" id="2810562"/>
    <lineage>
        <taxon>Bacteria</taxon>
        <taxon>Pseudomonadati</taxon>
        <taxon>Thermodesulfobacteriota</taxon>
        <taxon>Desulfobacteria</taxon>
        <taxon>Desulfobacterales</taxon>
        <taxon>Desulfolunaceae</taxon>
        <taxon>Desulfoluna</taxon>
    </lineage>
</organism>
<feature type="transmembrane region" description="Helical" evidence="1">
    <location>
        <begin position="620"/>
        <end position="641"/>
    </location>
</feature>
<keyword evidence="1" id="KW-0812">Transmembrane</keyword>
<dbReference type="EMBL" id="AP024488">
    <property type="protein sequence ID" value="BCS94812.1"/>
    <property type="molecule type" value="Genomic_DNA"/>
</dbReference>
<keyword evidence="2" id="KW-0732">Signal</keyword>
<evidence type="ECO:0000256" key="2">
    <source>
        <dbReference type="SAM" id="SignalP"/>
    </source>
</evidence>
<keyword evidence="1" id="KW-0472">Membrane</keyword>
<feature type="chain" id="PRO_5047283111" evidence="2">
    <location>
        <begin position="23"/>
        <end position="647"/>
    </location>
</feature>
<sequence>MKHTQTFLMLVLLLITALPLHADEEWKARAYVHAAKPGITEAVLPPELFMEVETMRGRDRIDLALAGPDGNQRSFELFWREPPLTVRFGLKPERMELTDSGEFIWEGNAPKPEIESLHVTIRDTNFVGQVDVEAKKDNAWVVLAKNAALFRSGGQTRAEIAIAAGQYTKIRLRFRSFDQAFKMKVLPVDRVTASGKTAGRNYVKETIAPEFQTAESGEVTEIRTLLPGSGLFIDSVHLVTETQFQGHWQIGRETIINGERTFVPIKKGSISTVSAEGNELTFAISHKWQGKSLVIKLDPQGRYLGTPKDFTVGLFLPRLIFSADKPGKYIALAGTGEKAKILPNPGSNTRKIAQALLFSKPEFNPNLTELALTDKYRLRGGPFNSDGFTWTAAVVIDTPGYYRLPFPMEASLAPNRTGIRLAKEKSQIPFFMDRTENVDVSLPLTPEYEESLNQTTWDLTLPQASPWWVSLNLTTTGIFKRTVTIQRPKPGQMGWETWATKSWQNTRDDKTTLKIPLTRLPKEQSQLRIVINHNDNQPLTINAIDAVYSAPAICFLAHDPGTLTLHGGHPTLPPPTYDLSLVQTKLLETLPTPIQAQPITSVTTPFWSGIWIKHFRGKGWGLYAALGLVAVVLLGIIAKMLPAPEKE</sequence>